<dbReference type="GO" id="GO:0003006">
    <property type="term" value="P:developmental process involved in reproduction"/>
    <property type="evidence" value="ECO:0007669"/>
    <property type="project" value="UniProtKB-ARBA"/>
</dbReference>
<dbReference type="InterPro" id="IPR051095">
    <property type="entry name" value="Dros_DevTransReg"/>
</dbReference>
<evidence type="ECO:0000256" key="4">
    <source>
        <dbReference type="SAM" id="MobiDB-lite"/>
    </source>
</evidence>
<organism evidence="7 8">
    <name type="scientific">Popillia japonica</name>
    <name type="common">Japanese beetle</name>
    <dbReference type="NCBI Taxonomy" id="7064"/>
    <lineage>
        <taxon>Eukaryota</taxon>
        <taxon>Metazoa</taxon>
        <taxon>Ecdysozoa</taxon>
        <taxon>Arthropoda</taxon>
        <taxon>Hexapoda</taxon>
        <taxon>Insecta</taxon>
        <taxon>Pterygota</taxon>
        <taxon>Neoptera</taxon>
        <taxon>Endopterygota</taxon>
        <taxon>Coleoptera</taxon>
        <taxon>Polyphaga</taxon>
        <taxon>Scarabaeiformia</taxon>
        <taxon>Scarabaeidae</taxon>
        <taxon>Rutelinae</taxon>
        <taxon>Popillia</taxon>
    </lineage>
</organism>
<dbReference type="GO" id="GO:0006357">
    <property type="term" value="P:regulation of transcription by RNA polymerase II"/>
    <property type="evidence" value="ECO:0007669"/>
    <property type="project" value="TreeGrafter"/>
</dbReference>
<comment type="caution">
    <text evidence="7">The sequence shown here is derived from an EMBL/GenBank/DDBJ whole genome shotgun (WGS) entry which is preliminary data.</text>
</comment>
<feature type="domain" description="C2H2-type" evidence="6">
    <location>
        <begin position="351"/>
        <end position="375"/>
    </location>
</feature>
<dbReference type="SUPFAM" id="SSF54695">
    <property type="entry name" value="POZ domain"/>
    <property type="match status" value="1"/>
</dbReference>
<evidence type="ECO:0000256" key="1">
    <source>
        <dbReference type="ARBA" id="ARBA00004123"/>
    </source>
</evidence>
<keyword evidence="3" id="KW-0479">Metal-binding</keyword>
<proteinExistence type="predicted"/>
<dbReference type="SMART" id="SM00225">
    <property type="entry name" value="BTB"/>
    <property type="match status" value="1"/>
</dbReference>
<dbReference type="Pfam" id="PF00651">
    <property type="entry name" value="BTB"/>
    <property type="match status" value="1"/>
</dbReference>
<comment type="subcellular location">
    <subcellularLocation>
        <location evidence="1">Nucleus</location>
    </subcellularLocation>
</comment>
<dbReference type="Proteomes" id="UP001458880">
    <property type="component" value="Unassembled WGS sequence"/>
</dbReference>
<dbReference type="SMART" id="SM00355">
    <property type="entry name" value="ZnF_C2H2"/>
    <property type="match status" value="2"/>
</dbReference>
<evidence type="ECO:0000259" key="6">
    <source>
        <dbReference type="PROSITE" id="PS50157"/>
    </source>
</evidence>
<evidence type="ECO:0000256" key="2">
    <source>
        <dbReference type="ARBA" id="ARBA00023242"/>
    </source>
</evidence>
<dbReference type="Gene3D" id="3.30.710.10">
    <property type="entry name" value="Potassium Channel Kv1.1, Chain A"/>
    <property type="match status" value="1"/>
</dbReference>
<evidence type="ECO:0000256" key="3">
    <source>
        <dbReference type="PROSITE-ProRule" id="PRU00042"/>
    </source>
</evidence>
<dbReference type="SUPFAM" id="SSF57667">
    <property type="entry name" value="beta-beta-alpha zinc fingers"/>
    <property type="match status" value="1"/>
</dbReference>
<dbReference type="Gene3D" id="3.30.160.60">
    <property type="entry name" value="Classic Zinc Finger"/>
    <property type="match status" value="1"/>
</dbReference>
<dbReference type="InterPro" id="IPR036236">
    <property type="entry name" value="Znf_C2H2_sf"/>
</dbReference>
<keyword evidence="8" id="KW-1185">Reference proteome</keyword>
<dbReference type="PANTHER" id="PTHR23110">
    <property type="entry name" value="BTB DOMAIN TRANSCRIPTION FACTOR"/>
    <property type="match status" value="1"/>
</dbReference>
<dbReference type="PROSITE" id="PS50157">
    <property type="entry name" value="ZINC_FINGER_C2H2_2"/>
    <property type="match status" value="2"/>
</dbReference>
<dbReference type="InterPro" id="IPR011333">
    <property type="entry name" value="SKP1/BTB/POZ_sf"/>
</dbReference>
<dbReference type="GO" id="GO:0005634">
    <property type="term" value="C:nucleus"/>
    <property type="evidence" value="ECO:0007669"/>
    <property type="project" value="UniProtKB-SubCell"/>
</dbReference>
<gene>
    <name evidence="7" type="ORF">QE152_g26631</name>
</gene>
<dbReference type="PANTHER" id="PTHR23110:SF99">
    <property type="entry name" value="BROAD-COMPLEX CORE PROTEIN ISOFORM 6"/>
    <property type="match status" value="1"/>
</dbReference>
<dbReference type="PROSITE" id="PS50097">
    <property type="entry name" value="BTB"/>
    <property type="match status" value="1"/>
</dbReference>
<keyword evidence="3" id="KW-0863">Zinc-finger</keyword>
<feature type="domain" description="C2H2-type" evidence="6">
    <location>
        <begin position="381"/>
        <end position="408"/>
    </location>
</feature>
<dbReference type="EMBL" id="JASPKY010000310">
    <property type="protein sequence ID" value="KAK9709403.1"/>
    <property type="molecule type" value="Genomic_DNA"/>
</dbReference>
<dbReference type="PROSITE" id="PS00028">
    <property type="entry name" value="ZINC_FINGER_C2H2_1"/>
    <property type="match status" value="2"/>
</dbReference>
<dbReference type="GO" id="GO:0008270">
    <property type="term" value="F:zinc ion binding"/>
    <property type="evidence" value="ECO:0007669"/>
    <property type="project" value="UniProtKB-KW"/>
</dbReference>
<evidence type="ECO:0000313" key="8">
    <source>
        <dbReference type="Proteomes" id="UP001458880"/>
    </source>
</evidence>
<accession>A0AAW1JW85</accession>
<reference evidence="7 8" key="1">
    <citation type="journal article" date="2024" name="BMC Genomics">
        <title>De novo assembly and annotation of Popillia japonica's genome with initial clues to its potential as an invasive pest.</title>
        <authorList>
            <person name="Cucini C."/>
            <person name="Boschi S."/>
            <person name="Funari R."/>
            <person name="Cardaioli E."/>
            <person name="Iannotti N."/>
            <person name="Marturano G."/>
            <person name="Paoli F."/>
            <person name="Bruttini M."/>
            <person name="Carapelli A."/>
            <person name="Frati F."/>
            <person name="Nardi F."/>
        </authorList>
    </citation>
    <scope>NUCLEOTIDE SEQUENCE [LARGE SCALE GENOMIC DNA]</scope>
    <source>
        <strain evidence="7">DMR45628</strain>
    </source>
</reference>
<sequence>MAVDQFCLKWNNFQSSLISAFESLQTTEDLADVTLTTEGINVKAHKIILSACSPYFRNVFKENPCSHPIVILKDVFYDDLLAILKFMYHGEVLVAKDRLHSFLQTGEVLQVSGLIGCTDFSIKTTTPKTTKLGKIKEPDGHQPTSKKAKFLQKPPKKSDYSSRNLDTPSINVIREKKTSPGSSLKENIEAICIDKVKMETDDFHLQSDVNENLGCFPHLGEKPVSILETVLETKDNPSILERSLMSNLNTGNNPPLNYTDHHHPTSSELVKHLVVTHKAAEGSEPENRLTKQKLPVDYPVVTEQLNNQTIVKTEDENVEVTIDLPNVVGDIGIVNVRPIPDIQPHHSSQCGNCPHCGKIYSNQSALKYHVRLVHSDLLNLYCCHLCPEVFDYREGYKKHMVEVHSLRN</sequence>
<dbReference type="GO" id="GO:0048513">
    <property type="term" value="P:animal organ development"/>
    <property type="evidence" value="ECO:0007669"/>
    <property type="project" value="UniProtKB-ARBA"/>
</dbReference>
<feature type="domain" description="BTB" evidence="5">
    <location>
        <begin position="31"/>
        <end position="96"/>
    </location>
</feature>
<keyword evidence="3" id="KW-0862">Zinc</keyword>
<evidence type="ECO:0000259" key="5">
    <source>
        <dbReference type="PROSITE" id="PS50097"/>
    </source>
</evidence>
<name>A0AAW1JW85_POPJA</name>
<feature type="region of interest" description="Disordered" evidence="4">
    <location>
        <begin position="131"/>
        <end position="166"/>
    </location>
</feature>
<dbReference type="CDD" id="cd18315">
    <property type="entry name" value="BTB_POZ_BAB-like"/>
    <property type="match status" value="1"/>
</dbReference>
<dbReference type="InterPro" id="IPR013087">
    <property type="entry name" value="Znf_C2H2_type"/>
</dbReference>
<dbReference type="GO" id="GO:0048666">
    <property type="term" value="P:neuron development"/>
    <property type="evidence" value="ECO:0007669"/>
    <property type="project" value="UniProtKB-ARBA"/>
</dbReference>
<dbReference type="AlphaFoldDB" id="A0AAW1JW85"/>
<dbReference type="InterPro" id="IPR000210">
    <property type="entry name" value="BTB/POZ_dom"/>
</dbReference>
<evidence type="ECO:0000313" key="7">
    <source>
        <dbReference type="EMBL" id="KAK9709403.1"/>
    </source>
</evidence>
<dbReference type="Pfam" id="PF00096">
    <property type="entry name" value="zf-C2H2"/>
    <property type="match status" value="1"/>
</dbReference>
<protein>
    <submittedName>
        <fullName evidence="7">BTB/POZ domain</fullName>
    </submittedName>
</protein>
<keyword evidence="2" id="KW-0539">Nucleus</keyword>